<dbReference type="PATRIC" id="fig|1096930.3.peg.2347"/>
<dbReference type="CDD" id="cd06438">
    <property type="entry name" value="EpsO_like"/>
    <property type="match status" value="1"/>
</dbReference>
<protein>
    <recommendedName>
        <fullName evidence="7">Glycosyltransferase 2-like domain-containing protein</fullName>
    </recommendedName>
</protein>
<evidence type="ECO:0000256" key="1">
    <source>
        <dbReference type="ARBA" id="ARBA00006739"/>
    </source>
</evidence>
<dbReference type="SUPFAM" id="SSF53448">
    <property type="entry name" value="Nucleotide-diphospho-sugar transferases"/>
    <property type="match status" value="1"/>
</dbReference>
<name>T0HQJ7_9SPHN</name>
<dbReference type="AlphaFoldDB" id="T0HQJ7"/>
<dbReference type="RefSeq" id="WP_021234205.1">
    <property type="nucleotide sequence ID" value="NZ_ATHL01000076.1"/>
</dbReference>
<evidence type="ECO:0008006" key="7">
    <source>
        <dbReference type="Google" id="ProtNLM"/>
    </source>
</evidence>
<sequence length="390" mass="41813">MLVIVAWAVALTASLPAVVLAIECALGLFPRRPRASCAAAPPYIVLMPAHDEARGIAPVIAAILAELRPCDRLVVVAHNCTDATAAVARGLGAMVVERDDPSRRGKGHALEFGRDFIAAAPSLRSARVVTVVDADCIPAAGALATIAAAAFERRAVVQGAYLMAPPHEADAMVRVSCFAFLVKNLVRQAGLHRLAGMALLQGSGMAFPRSVFAERRWATGSLVEDLDMGLDLLLSGQSVVFAQDARFISGASSRHGTRGQRRRWEHGMLQTAFRHVPKLLAAATRRKRGGLVLMALDLLIPPTVLLLVALALATLLVALTDGIGGLLVTVASAQALLASALFAAWRREARDILPPASLWQVPGYVLWKIPLLLQFVTRRERAWVRTERDR</sequence>
<keyword evidence="4" id="KW-1133">Transmembrane helix</keyword>
<comment type="similarity">
    <text evidence="1">Belongs to the glycosyltransferase 2 family.</text>
</comment>
<evidence type="ECO:0000313" key="5">
    <source>
        <dbReference type="EMBL" id="EQB15312.1"/>
    </source>
</evidence>
<feature type="transmembrane region" description="Helical" evidence="4">
    <location>
        <begin position="291"/>
        <end position="319"/>
    </location>
</feature>
<gene>
    <name evidence="5" type="ORF">L284_11795</name>
</gene>
<dbReference type="EMBL" id="ATHL01000076">
    <property type="protein sequence ID" value="EQB15312.1"/>
    <property type="molecule type" value="Genomic_DNA"/>
</dbReference>
<dbReference type="PANTHER" id="PTHR43630:SF1">
    <property type="entry name" value="POLY-BETA-1,6-N-ACETYL-D-GLUCOSAMINE SYNTHASE"/>
    <property type="match status" value="1"/>
</dbReference>
<dbReference type="eggNOG" id="COG1215">
    <property type="taxonomic scope" value="Bacteria"/>
</dbReference>
<dbReference type="GO" id="GO:0016757">
    <property type="term" value="F:glycosyltransferase activity"/>
    <property type="evidence" value="ECO:0007669"/>
    <property type="project" value="UniProtKB-KW"/>
</dbReference>
<dbReference type="Pfam" id="PF13641">
    <property type="entry name" value="Glyco_tranf_2_3"/>
    <property type="match status" value="1"/>
</dbReference>
<accession>T0HQJ7</accession>
<feature type="transmembrane region" description="Helical" evidence="4">
    <location>
        <begin position="326"/>
        <end position="345"/>
    </location>
</feature>
<proteinExistence type="inferred from homology"/>
<keyword evidence="6" id="KW-1185">Reference proteome</keyword>
<evidence type="ECO:0000313" key="6">
    <source>
        <dbReference type="Proteomes" id="UP000015527"/>
    </source>
</evidence>
<comment type="caution">
    <text evidence="5">The sequence shown here is derived from an EMBL/GenBank/DDBJ whole genome shotgun (WGS) entry which is preliminary data.</text>
</comment>
<organism evidence="5 6">
    <name type="scientific">Novosphingobium lindaniclasticum LE124</name>
    <dbReference type="NCBI Taxonomy" id="1096930"/>
    <lineage>
        <taxon>Bacteria</taxon>
        <taxon>Pseudomonadati</taxon>
        <taxon>Pseudomonadota</taxon>
        <taxon>Alphaproteobacteria</taxon>
        <taxon>Sphingomonadales</taxon>
        <taxon>Sphingomonadaceae</taxon>
        <taxon>Novosphingobium</taxon>
    </lineage>
</organism>
<reference evidence="5 6" key="1">
    <citation type="journal article" date="2013" name="Genome Announc.">
        <title>Genome Sequence of Novosphingobium lindaniclasticum LE124T, Isolated from a Hexachlorocyclohexane Dumpsite.</title>
        <authorList>
            <person name="Saxena A."/>
            <person name="Nayyar N."/>
            <person name="Sangwan N."/>
            <person name="Kumari R."/>
            <person name="Khurana J.P."/>
            <person name="Lal R."/>
        </authorList>
    </citation>
    <scope>NUCLEOTIDE SEQUENCE [LARGE SCALE GENOMIC DNA]</scope>
    <source>
        <strain evidence="5 6">LE124</strain>
    </source>
</reference>
<dbReference type="Gene3D" id="3.90.550.10">
    <property type="entry name" value="Spore Coat Polysaccharide Biosynthesis Protein SpsA, Chain A"/>
    <property type="match status" value="1"/>
</dbReference>
<keyword evidence="3" id="KW-0808">Transferase</keyword>
<dbReference type="Proteomes" id="UP000015527">
    <property type="component" value="Unassembled WGS sequence"/>
</dbReference>
<evidence type="ECO:0000256" key="2">
    <source>
        <dbReference type="ARBA" id="ARBA00022676"/>
    </source>
</evidence>
<keyword evidence="4" id="KW-0812">Transmembrane</keyword>
<evidence type="ECO:0000256" key="4">
    <source>
        <dbReference type="SAM" id="Phobius"/>
    </source>
</evidence>
<dbReference type="PANTHER" id="PTHR43630">
    <property type="entry name" value="POLY-BETA-1,6-N-ACETYL-D-GLUCOSAMINE SYNTHASE"/>
    <property type="match status" value="1"/>
</dbReference>
<keyword evidence="4" id="KW-0472">Membrane</keyword>
<dbReference type="OrthoDB" id="9797391at2"/>
<dbReference type="InterPro" id="IPR029044">
    <property type="entry name" value="Nucleotide-diphossugar_trans"/>
</dbReference>
<keyword evidence="2" id="KW-0328">Glycosyltransferase</keyword>
<evidence type="ECO:0000256" key="3">
    <source>
        <dbReference type="ARBA" id="ARBA00022679"/>
    </source>
</evidence>